<dbReference type="GO" id="GO:0030246">
    <property type="term" value="F:carbohydrate binding"/>
    <property type="evidence" value="ECO:0007669"/>
    <property type="project" value="InterPro"/>
</dbReference>
<reference evidence="4 5" key="1">
    <citation type="submission" date="2018-05" db="EMBL/GenBank/DDBJ databases">
        <title>A metagenomic window into the 2 km-deep terrestrial subsurface aquifer revealed taxonomically and functionally diverse microbial community comprising novel uncultured bacterial lineages.</title>
        <authorList>
            <person name="Kadnikov V.V."/>
            <person name="Mardanov A.V."/>
            <person name="Beletsky A.V."/>
            <person name="Banks D."/>
            <person name="Pimenov N.V."/>
            <person name="Frank Y.A."/>
            <person name="Karnachuk O.V."/>
            <person name="Ravin N.V."/>
        </authorList>
    </citation>
    <scope>NUCLEOTIDE SEQUENCE [LARGE SCALE GENOMIC DNA]</scope>
    <source>
        <strain evidence="4">BY</strain>
    </source>
</reference>
<dbReference type="GO" id="GO:0000272">
    <property type="term" value="P:polysaccharide catabolic process"/>
    <property type="evidence" value="ECO:0007669"/>
    <property type="project" value="InterPro"/>
</dbReference>
<evidence type="ECO:0000256" key="1">
    <source>
        <dbReference type="SAM" id="MobiDB-lite"/>
    </source>
</evidence>
<feature type="transmembrane region" description="Helical" evidence="2">
    <location>
        <begin position="28"/>
        <end position="48"/>
    </location>
</feature>
<keyword evidence="2" id="KW-0812">Transmembrane</keyword>
<dbReference type="Pfam" id="PF00963">
    <property type="entry name" value="Cohesin"/>
    <property type="match status" value="1"/>
</dbReference>
<dbReference type="InterPro" id="IPR002102">
    <property type="entry name" value="Cohesin_dom"/>
</dbReference>
<keyword evidence="2" id="KW-1133">Transmembrane helix</keyword>
<evidence type="ECO:0000259" key="3">
    <source>
        <dbReference type="Pfam" id="PF00963"/>
    </source>
</evidence>
<feature type="domain" description="Cohesin" evidence="3">
    <location>
        <begin position="372"/>
        <end position="485"/>
    </location>
</feature>
<dbReference type="Gene3D" id="2.60.40.680">
    <property type="match status" value="1"/>
</dbReference>
<name>A0A2Z4Y6Z9_SUMC1</name>
<feature type="compositionally biased region" description="Polar residues" evidence="1">
    <location>
        <begin position="81"/>
        <end position="97"/>
    </location>
</feature>
<gene>
    <name evidence="4" type="ORF">BRCON_2184</name>
</gene>
<dbReference type="Proteomes" id="UP000262583">
    <property type="component" value="Chromosome"/>
</dbReference>
<dbReference type="KEGG" id="schv:BRCON_2184"/>
<dbReference type="EMBL" id="CP030759">
    <property type="protein sequence ID" value="AXA36961.1"/>
    <property type="molecule type" value="Genomic_DNA"/>
</dbReference>
<dbReference type="InterPro" id="IPR008965">
    <property type="entry name" value="CBM2/CBM3_carb-bd_dom_sf"/>
</dbReference>
<evidence type="ECO:0000256" key="2">
    <source>
        <dbReference type="SAM" id="Phobius"/>
    </source>
</evidence>
<protein>
    <recommendedName>
        <fullName evidence="3">Cohesin domain-containing protein</fullName>
    </recommendedName>
</protein>
<sequence length="525" mass="57035">MFDACKQNSGVEEDNITMTLKRFVQGRGFVGAALIGLILLVGGLGMAASDQAGDTGRTRTGSRRSSSVGSGSYDSGLGINSGRSIFGSRSKTGTNKNQQTDRDKQRADQQRDKTRAKASNQPGAAGAKAAPKEAKTVKGKQPAKKAATGGTGRGATTVEFKMQADASANVLFIEALDVAPTMHVVVEQGKHFVTRVVFRNGKRSTFDAVELAIKYDPSVVRPVGLDDEGLSGLLAEPATAQYDAKRGLIVYRARFAEPRKDEMLVLFRLEWEALAPTEYSRIDFVNNEAFASRVMSKEINVLQKRSENDEVEASERAGLLGMDVTITPDAATAEELSERDLPVSAVSMARMLSEGTAEGHVTMALRPRVREVRVGEDFLVDVTYANPQGVEIDSIRFKVKFDPKVLQVVDYDENNWITKGINIFDGDYHEDLPFDFHIRNVAYNGAGEVVYEMGFGSRTAIPSSGVIATIKFRAIAPAETTRIEFDMDEDSKKSKTSVSFLGFNLIGEPGNRAAALTNASVRVYE</sequence>
<organism evidence="4 5">
    <name type="scientific">Sumerlaea chitinivorans</name>
    <dbReference type="NCBI Taxonomy" id="2250252"/>
    <lineage>
        <taxon>Bacteria</taxon>
        <taxon>Candidatus Sumerlaeota</taxon>
        <taxon>Candidatus Sumerlaeia</taxon>
        <taxon>Candidatus Sumerlaeales</taxon>
        <taxon>Candidatus Sumerlaeaceae</taxon>
        <taxon>Candidatus Sumerlaea</taxon>
    </lineage>
</organism>
<dbReference type="AlphaFoldDB" id="A0A2Z4Y6Z9"/>
<proteinExistence type="predicted"/>
<keyword evidence="2" id="KW-0472">Membrane</keyword>
<feature type="compositionally biased region" description="Basic and acidic residues" evidence="1">
    <location>
        <begin position="99"/>
        <end position="115"/>
    </location>
</feature>
<accession>A0A2Z4Y6Z9</accession>
<feature type="compositionally biased region" description="Low complexity" evidence="1">
    <location>
        <begin position="53"/>
        <end position="78"/>
    </location>
</feature>
<dbReference type="SUPFAM" id="SSF49384">
    <property type="entry name" value="Carbohydrate-binding domain"/>
    <property type="match status" value="1"/>
</dbReference>
<feature type="region of interest" description="Disordered" evidence="1">
    <location>
        <begin position="50"/>
        <end position="153"/>
    </location>
</feature>
<evidence type="ECO:0000313" key="5">
    <source>
        <dbReference type="Proteomes" id="UP000262583"/>
    </source>
</evidence>
<evidence type="ECO:0000313" key="4">
    <source>
        <dbReference type="EMBL" id="AXA36961.1"/>
    </source>
</evidence>